<dbReference type="Proteomes" id="UP000249169">
    <property type="component" value="Unassembled WGS sequence"/>
</dbReference>
<reference evidence="1 2" key="1">
    <citation type="submission" date="2018-05" db="EMBL/GenBank/DDBJ databases">
        <title>Lujinxingia marina gen. nov. sp. nov., a new facultative anaerobic member of the class Deltaproteobacteria, and proposal of Lujinxingaceae fam. nov.</title>
        <authorList>
            <person name="Li C.-M."/>
        </authorList>
    </citation>
    <scope>NUCLEOTIDE SEQUENCE [LARGE SCALE GENOMIC DNA]</scope>
    <source>
        <strain evidence="1 2">B210</strain>
    </source>
</reference>
<gene>
    <name evidence="1" type="ORF">DL240_18865</name>
</gene>
<dbReference type="RefSeq" id="WP_111731450.1">
    <property type="nucleotide sequence ID" value="NZ_QHKO01000015.1"/>
</dbReference>
<name>A0A328C463_9DELT</name>
<dbReference type="AlphaFoldDB" id="A0A328C463"/>
<organism evidence="1 2">
    <name type="scientific">Lujinxingia litoralis</name>
    <dbReference type="NCBI Taxonomy" id="2211119"/>
    <lineage>
        <taxon>Bacteria</taxon>
        <taxon>Deltaproteobacteria</taxon>
        <taxon>Bradymonadales</taxon>
        <taxon>Lujinxingiaceae</taxon>
        <taxon>Lujinxingia</taxon>
    </lineage>
</organism>
<proteinExistence type="predicted"/>
<dbReference type="EMBL" id="QHKO01000015">
    <property type="protein sequence ID" value="RAL20092.1"/>
    <property type="molecule type" value="Genomic_DNA"/>
</dbReference>
<evidence type="ECO:0000313" key="1">
    <source>
        <dbReference type="EMBL" id="RAL20092.1"/>
    </source>
</evidence>
<keyword evidence="2" id="KW-1185">Reference proteome</keyword>
<evidence type="ECO:0000313" key="2">
    <source>
        <dbReference type="Proteomes" id="UP000249169"/>
    </source>
</evidence>
<protein>
    <submittedName>
        <fullName evidence="1">Uncharacterized protein</fullName>
    </submittedName>
</protein>
<sequence>MRRLRRKTFEAIVEIGFFKRSYKSQKRFMRRRFGLIAVRNKEANTYHVYVTNTDAEQITAGDITDVYALR</sequence>
<accession>A0A328C463</accession>
<dbReference type="OrthoDB" id="258760at2"/>
<comment type="caution">
    <text evidence="1">The sequence shown here is derived from an EMBL/GenBank/DDBJ whole genome shotgun (WGS) entry which is preliminary data.</text>
</comment>